<name>A0A1A8XWJ4_9RHOO</name>
<evidence type="ECO:0000313" key="2">
    <source>
        <dbReference type="Proteomes" id="UP000199600"/>
    </source>
</evidence>
<sequence>MIVYTTLFDSGYLDRAIALTRSFASHNADDVLLLGCMDAASAAALAKMDLPGAKVLGPDSFIFGELLALKDGRNVAEFCWTTKPFLLSHVLDAYPDAEWAVYLDADSLVFGRISPALMGRNGFDCVFTPHNFAPTFAEFEATAGRYNAGFAAFRNSKAGRAALVTWRGLCAGAVSSRPTEGAYGDQKYLEQLVEQFHVAPGVVHKGLNVAPWNVGRYCFTQKGTQVLVDGEELLFFHFQGFQPITCRLSLMYRGAYPLPEAVKKLVYRPYLAALGQARRMAGQHGVQHLLKFPGFRKSLRALWGGRRNIALILRD</sequence>
<dbReference type="Proteomes" id="UP000199600">
    <property type="component" value="Unassembled WGS sequence"/>
</dbReference>
<reference evidence="1 2" key="1">
    <citation type="submission" date="2016-06" db="EMBL/GenBank/DDBJ databases">
        <authorList>
            <person name="Kjaerup R.B."/>
            <person name="Dalgaard T.S."/>
            <person name="Juul-Madsen H.R."/>
        </authorList>
    </citation>
    <scope>NUCLEOTIDE SEQUENCE [LARGE SCALE GENOMIC DNA]</scope>
    <source>
        <strain evidence="1">2</strain>
    </source>
</reference>
<protein>
    <recommendedName>
        <fullName evidence="3">Glycosyl transferase</fullName>
    </recommendedName>
</protein>
<evidence type="ECO:0008006" key="3">
    <source>
        <dbReference type="Google" id="ProtNLM"/>
    </source>
</evidence>
<dbReference type="Gene3D" id="3.90.550.10">
    <property type="entry name" value="Spore Coat Polysaccharide Biosynthesis Protein SpsA, Chain A"/>
    <property type="match status" value="1"/>
</dbReference>
<accession>A0A1A8XWJ4</accession>
<dbReference type="RefSeq" id="WP_186411567.1">
    <property type="nucleotide sequence ID" value="NZ_FLQY01000246.1"/>
</dbReference>
<gene>
    <name evidence="1" type="ORF">PROAA_320041</name>
</gene>
<proteinExistence type="predicted"/>
<dbReference type="AlphaFoldDB" id="A0A1A8XWJ4"/>
<evidence type="ECO:0000313" key="1">
    <source>
        <dbReference type="EMBL" id="SBT09365.1"/>
    </source>
</evidence>
<dbReference type="InterPro" id="IPR029044">
    <property type="entry name" value="Nucleotide-diphossugar_trans"/>
</dbReference>
<keyword evidence="2" id="KW-1185">Reference proteome</keyword>
<dbReference type="SUPFAM" id="SSF53448">
    <property type="entry name" value="Nucleotide-diphospho-sugar transferases"/>
    <property type="match status" value="1"/>
</dbReference>
<dbReference type="EMBL" id="FLQY01000246">
    <property type="protein sequence ID" value="SBT09365.1"/>
    <property type="molecule type" value="Genomic_DNA"/>
</dbReference>
<organism evidence="1 2">
    <name type="scientific">Candidatus Propionivibrio aalborgensis</name>
    <dbReference type="NCBI Taxonomy" id="1860101"/>
    <lineage>
        <taxon>Bacteria</taxon>
        <taxon>Pseudomonadati</taxon>
        <taxon>Pseudomonadota</taxon>
        <taxon>Betaproteobacteria</taxon>
        <taxon>Rhodocyclales</taxon>
        <taxon>Rhodocyclaceae</taxon>
        <taxon>Propionivibrio</taxon>
    </lineage>
</organism>